<dbReference type="Proteomes" id="UP000639772">
    <property type="component" value="Chromosome 9"/>
</dbReference>
<gene>
    <name evidence="1" type="ORF">HPP92_017302</name>
</gene>
<evidence type="ECO:0000313" key="1">
    <source>
        <dbReference type="EMBL" id="KAG0467974.1"/>
    </source>
</evidence>
<dbReference type="EMBL" id="JADCNM010000009">
    <property type="protein sequence ID" value="KAG0467974.1"/>
    <property type="molecule type" value="Genomic_DNA"/>
</dbReference>
<proteinExistence type="predicted"/>
<protein>
    <submittedName>
        <fullName evidence="1">Uncharacterized protein</fullName>
    </submittedName>
</protein>
<dbReference type="AlphaFoldDB" id="A0A835Q920"/>
<reference evidence="1 2" key="1">
    <citation type="journal article" date="2020" name="Nat. Food">
        <title>A phased Vanilla planifolia genome enables genetic improvement of flavour and production.</title>
        <authorList>
            <person name="Hasing T."/>
            <person name="Tang H."/>
            <person name="Brym M."/>
            <person name="Khazi F."/>
            <person name="Huang T."/>
            <person name="Chambers A.H."/>
        </authorList>
    </citation>
    <scope>NUCLEOTIDE SEQUENCE [LARGE SCALE GENOMIC DNA]</scope>
    <source>
        <tissue evidence="1">Leaf</tissue>
    </source>
</reference>
<evidence type="ECO:0000313" key="2">
    <source>
        <dbReference type="Proteomes" id="UP000639772"/>
    </source>
</evidence>
<dbReference type="OrthoDB" id="1938996at2759"/>
<name>A0A835Q920_VANPL</name>
<accession>A0A835Q920</accession>
<sequence>MAFPVHHDQCSASIFGVHPSKVSPPHFSSQWQDKSLNRNINNLHQLDRDRNAYRVPLTSEHTNYQQASDHRLGISGPFDDARSSFRMLDRDRNAYRVPLTSEHTNYQQASDHRLGISGPFDDARSSFRMVVKDSWISSDDGSDFKECFDGQQTRSLSTSSAGIYQSGLDNLQRRTMPFHHNFSKEPSRTLAIVADSCYQEMQPFPDHLEHGYTKEKGQGNDRSHMFPITYKRKNHIQSSVQLGTLNSHPQFAAWNQQHQLRLFFIKLRKLSREKSG</sequence>
<comment type="caution">
    <text evidence="1">The sequence shown here is derived from an EMBL/GenBank/DDBJ whole genome shotgun (WGS) entry which is preliminary data.</text>
</comment>
<organism evidence="1 2">
    <name type="scientific">Vanilla planifolia</name>
    <name type="common">Vanilla</name>
    <dbReference type="NCBI Taxonomy" id="51239"/>
    <lineage>
        <taxon>Eukaryota</taxon>
        <taxon>Viridiplantae</taxon>
        <taxon>Streptophyta</taxon>
        <taxon>Embryophyta</taxon>
        <taxon>Tracheophyta</taxon>
        <taxon>Spermatophyta</taxon>
        <taxon>Magnoliopsida</taxon>
        <taxon>Liliopsida</taxon>
        <taxon>Asparagales</taxon>
        <taxon>Orchidaceae</taxon>
        <taxon>Vanilloideae</taxon>
        <taxon>Vanilleae</taxon>
        <taxon>Vanilla</taxon>
    </lineage>
</organism>